<evidence type="ECO:0000256" key="2">
    <source>
        <dbReference type="ARBA" id="ARBA00022759"/>
    </source>
</evidence>
<accession>A0A2Z4HI78</accession>
<dbReference type="GO" id="GO:0004527">
    <property type="term" value="F:exonuclease activity"/>
    <property type="evidence" value="ECO:0007669"/>
    <property type="project" value="UniProtKB-KW"/>
</dbReference>
<evidence type="ECO:0000256" key="1">
    <source>
        <dbReference type="ARBA" id="ARBA00022722"/>
    </source>
</evidence>
<dbReference type="Proteomes" id="UP000501125">
    <property type="component" value="Chromosome"/>
</dbReference>
<dbReference type="Pfam" id="PF01771">
    <property type="entry name" value="Viral_alk_exo"/>
    <property type="match status" value="1"/>
</dbReference>
<proteinExistence type="predicted"/>
<dbReference type="GeneID" id="65101605"/>
<keyword evidence="6" id="KW-1185">Reference proteome</keyword>
<keyword evidence="2" id="KW-0255">Endonuclease</keyword>
<evidence type="ECO:0000256" key="4">
    <source>
        <dbReference type="ARBA" id="ARBA00022839"/>
    </source>
</evidence>
<dbReference type="PANTHER" id="PTHR46609:SF8">
    <property type="entry name" value="YQAJ VIRAL RECOMBINASE DOMAIN-CONTAINING PROTEIN"/>
    <property type="match status" value="1"/>
</dbReference>
<name>A0A2Z4HI78_9ABAC</name>
<evidence type="ECO:0000313" key="5">
    <source>
        <dbReference type="EMBL" id="AWW14487.1"/>
    </source>
</evidence>
<keyword evidence="4" id="KW-0269">Exonuclease</keyword>
<reference evidence="5 6" key="1">
    <citation type="journal article" date="2018" name="Sci. Rep.">
        <title>Comprehensive analysis of single molecule sequencing-derived complete genome and whole transcriptome of Hyposidra talaca nuclear polyhedrosis virus.</title>
        <authorList>
            <person name="Nguyen T.T."/>
            <person name="Suryamohan K."/>
            <person name="Kuriakose B."/>
            <person name="Janakiraman V."/>
            <person name="Reichelt M."/>
            <person name="Chaudhuri S."/>
            <person name="Guillory J."/>
            <person name="Divakaran N."/>
            <person name="Rabins P.E."/>
            <person name="Goel R."/>
            <person name="Deka B."/>
            <person name="Sarkar S."/>
            <person name="Ekka P."/>
            <person name="Tsai Y.C."/>
            <person name="Vargas D."/>
            <person name="Santhosh S."/>
            <person name="Mohan S."/>
            <person name="Chin C.S."/>
            <person name="Korlach J."/>
            <person name="Thomas G."/>
            <person name="Babu A."/>
            <person name="Seshagiri S."/>
        </authorList>
    </citation>
    <scope>NUCLEOTIDE SEQUENCE [LARGE SCALE GENOMIC DNA]</scope>
    <source>
        <strain evidence="5 6">HytaNPVIndia001</strain>
    </source>
</reference>
<sequence>MVDLTDEQKKICENYLYSKYVARLGNETASGLNRDEIMRIERLTRGQHENPLWRTLRLDRQTASGSNNQRSLPENAAMSFGITNEKLVKENDVVMNSVREAIEHRLNTQVVESVLNCGMFLTPFGLNSASPDAYFVTLEGALVPLEIKCPLSYKETSVDEMRNSMNVRKQRYRVKHTALSVNRVGVPVFAVEKTDAHYRQMQRQMYVLDAPICVYLVKFKDSYVIQVVERDEQFVKQEGENEKKIFTGFVKRNKTRQIFLQAHNRRRSFFNQNHMYTEQQVAKLVERGFYYVYGKIECVYCCVKFDTEIECTVLLDSHSCNVKDDKEIITTVAHPDYFDHSKRTASLLDRHLNPQLADQGVFYNTSQSSLVTFCCNVTIVDETSVKHDSNCNYINILNSM</sequence>
<evidence type="ECO:0000256" key="3">
    <source>
        <dbReference type="ARBA" id="ARBA00022801"/>
    </source>
</evidence>
<dbReference type="EMBL" id="MH261376">
    <property type="protein sequence ID" value="AWW14487.1"/>
    <property type="molecule type" value="Genomic_DNA"/>
</dbReference>
<dbReference type="InterPro" id="IPR051703">
    <property type="entry name" value="NF-kappa-B_Signaling_Reg"/>
</dbReference>
<dbReference type="InterPro" id="IPR034720">
    <property type="entry name" value="Viral_alk_exo"/>
</dbReference>
<dbReference type="SUPFAM" id="SSF52980">
    <property type="entry name" value="Restriction endonuclease-like"/>
    <property type="match status" value="1"/>
</dbReference>
<gene>
    <name evidence="5" type="primary">alk-exo</name>
    <name evidence="5" type="ORF">HytaNPV_gp127</name>
</gene>
<keyword evidence="3" id="KW-0378">Hydrolase</keyword>
<dbReference type="RefSeq" id="YP_010086394.1">
    <property type="nucleotide sequence ID" value="NC_055453.1"/>
</dbReference>
<dbReference type="SUPFAM" id="SSF57924">
    <property type="entry name" value="Inhibitor of apoptosis (IAP) repeat"/>
    <property type="match status" value="1"/>
</dbReference>
<dbReference type="Gene3D" id="3.90.320.10">
    <property type="match status" value="1"/>
</dbReference>
<evidence type="ECO:0000313" key="6">
    <source>
        <dbReference type="Proteomes" id="UP000501125"/>
    </source>
</evidence>
<keyword evidence="1" id="KW-0540">Nuclease</keyword>
<dbReference type="PANTHER" id="PTHR46609">
    <property type="entry name" value="EXONUCLEASE, PHAGE-TYPE/RECB, C-TERMINAL DOMAIN-CONTAINING PROTEIN"/>
    <property type="match status" value="1"/>
</dbReference>
<dbReference type="GO" id="GO:0004519">
    <property type="term" value="F:endonuclease activity"/>
    <property type="evidence" value="ECO:0007669"/>
    <property type="project" value="UniProtKB-KW"/>
</dbReference>
<protein>
    <submittedName>
        <fullName evidence="5">Alk-exo</fullName>
    </submittedName>
</protein>
<organism evidence="5 6">
    <name type="scientific">Hyposidra talaca nucleopolyhedrovirus</name>
    <dbReference type="NCBI Taxonomy" id="1070315"/>
    <lineage>
        <taxon>Viruses</taxon>
        <taxon>Viruses incertae sedis</taxon>
        <taxon>Naldaviricetes</taxon>
        <taxon>Lefavirales</taxon>
        <taxon>Baculoviridae</taxon>
        <taxon>Alphabaculovirus</taxon>
        <taxon>Alphabaculovirus hytalacae</taxon>
    </lineage>
</organism>
<dbReference type="KEGG" id="vg:65101605"/>
<dbReference type="InterPro" id="IPR011604">
    <property type="entry name" value="PDDEXK-like_dom_sf"/>
</dbReference>
<dbReference type="InterPro" id="IPR011335">
    <property type="entry name" value="Restrct_endonuc-II-like"/>
</dbReference>